<feature type="domain" description="Peptidase M28" evidence="7">
    <location>
        <begin position="334"/>
        <end position="553"/>
    </location>
</feature>
<evidence type="ECO:0000256" key="6">
    <source>
        <dbReference type="ARBA" id="ARBA00022833"/>
    </source>
</evidence>
<name>A0A6V8I613_9PROT</name>
<sequence length="589" mass="63352">MMRTTDHTLRSRLVRQGGMQGLRRGLLACAASATALVVAVGPLELSVAAQAKEVSPSVYAPISPERMSDAMKVLGSDAFEGRAPGSPGEAKTVAWLIEQYKQIGLEPAGENGGWTQRVPLQHTRVGKPDLLQVAFAKNTLKLEQVQDVYFTTARGVDRLTIRNAPLVFVGYGVHAPERGWDDFKDVDLKGKIAVFLINDPDFDAKPDEAVAGKFGGRAMTYYGRWTYKYEEAARRGAIGALIVHDTPGAAYGWSTVIAPGGESFDIAQSGEAQPVLMQGWISTPAATKVFAQAGLDLPALRVQARQASFKPVTLPKARFSLDVPVEVSHLESQNVLGKLTGSKHPDETVMFGAHWDAFGMSKDAQGQTVIRHGAIDDGSGVAGVLEIARAFKAGPRPERTVMFASWTAEERGLLGSAWYAAHPMAPLEKTAANFTMDVLQMAGPSHNVFMVGAGQDTVQDDIAAAAEKQGRVMLPEAMPERGAFYRADHLPFARAGVPVAALMDMAGYPDLLNGGVPAGRKWLQDYMACYHQACDAWSPDWDVRGAAEDVALLYTVGRSLAFSQNWPQWKAGSEFAAIRAKSAAVRGGQ</sequence>
<evidence type="ECO:0000259" key="7">
    <source>
        <dbReference type="Pfam" id="PF04389"/>
    </source>
</evidence>
<dbReference type="Gene3D" id="3.40.630.10">
    <property type="entry name" value="Zn peptidases"/>
    <property type="match status" value="1"/>
</dbReference>
<organism evidence="8 9">
    <name type="scientific">Acetobacter persici</name>
    <dbReference type="NCBI Taxonomy" id="1076596"/>
    <lineage>
        <taxon>Bacteria</taxon>
        <taxon>Pseudomonadati</taxon>
        <taxon>Pseudomonadota</taxon>
        <taxon>Alphaproteobacteria</taxon>
        <taxon>Acetobacterales</taxon>
        <taxon>Acetobacteraceae</taxon>
        <taxon>Acetobacter</taxon>
    </lineage>
</organism>
<dbReference type="GO" id="GO:0008235">
    <property type="term" value="F:metalloexopeptidase activity"/>
    <property type="evidence" value="ECO:0007669"/>
    <property type="project" value="InterPro"/>
</dbReference>
<dbReference type="EMBL" id="BLJP01000001">
    <property type="protein sequence ID" value="GFE92066.1"/>
    <property type="molecule type" value="Genomic_DNA"/>
</dbReference>
<comment type="caution">
    <text evidence="8">The sequence shown here is derived from an EMBL/GenBank/DDBJ whole genome shotgun (WGS) entry which is preliminary data.</text>
</comment>
<dbReference type="InterPro" id="IPR045175">
    <property type="entry name" value="M28_fam"/>
</dbReference>
<evidence type="ECO:0000313" key="9">
    <source>
        <dbReference type="Proteomes" id="UP000548726"/>
    </source>
</evidence>
<dbReference type="SUPFAM" id="SSF53187">
    <property type="entry name" value="Zn-dependent exopeptidases"/>
    <property type="match status" value="1"/>
</dbReference>
<evidence type="ECO:0000256" key="3">
    <source>
        <dbReference type="ARBA" id="ARBA00022723"/>
    </source>
</evidence>
<keyword evidence="2" id="KW-0645">Protease</keyword>
<dbReference type="Gene3D" id="3.50.30.30">
    <property type="match status" value="1"/>
</dbReference>
<keyword evidence="1" id="KW-0031">Aminopeptidase</keyword>
<gene>
    <name evidence="8" type="ORF">DmAi_01250</name>
</gene>
<dbReference type="InterPro" id="IPR046450">
    <property type="entry name" value="PA_dom_sf"/>
</dbReference>
<keyword evidence="6" id="KW-0862">Zinc</keyword>
<keyword evidence="3" id="KW-0479">Metal-binding</keyword>
<dbReference type="PANTHER" id="PTHR12147">
    <property type="entry name" value="METALLOPEPTIDASE M28 FAMILY MEMBER"/>
    <property type="match status" value="1"/>
</dbReference>
<dbReference type="InterPro" id="IPR007484">
    <property type="entry name" value="Peptidase_M28"/>
</dbReference>
<dbReference type="Pfam" id="PF04389">
    <property type="entry name" value="Peptidase_M28"/>
    <property type="match status" value="1"/>
</dbReference>
<keyword evidence="5" id="KW-0378">Hydrolase</keyword>
<dbReference type="GO" id="GO:0046872">
    <property type="term" value="F:metal ion binding"/>
    <property type="evidence" value="ECO:0007669"/>
    <property type="project" value="UniProtKB-KW"/>
</dbReference>
<evidence type="ECO:0000256" key="5">
    <source>
        <dbReference type="ARBA" id="ARBA00022801"/>
    </source>
</evidence>
<keyword evidence="9" id="KW-1185">Reference proteome</keyword>
<dbReference type="SUPFAM" id="SSF52025">
    <property type="entry name" value="PA domain"/>
    <property type="match status" value="1"/>
</dbReference>
<accession>A0A6V8I613</accession>
<dbReference type="AlphaFoldDB" id="A0A6V8I613"/>
<evidence type="ECO:0000256" key="1">
    <source>
        <dbReference type="ARBA" id="ARBA00022438"/>
    </source>
</evidence>
<evidence type="ECO:0000256" key="2">
    <source>
        <dbReference type="ARBA" id="ARBA00022670"/>
    </source>
</evidence>
<dbReference type="PANTHER" id="PTHR12147:SF56">
    <property type="entry name" value="AMINOPEPTIDASE YDR415C-RELATED"/>
    <property type="match status" value="1"/>
</dbReference>
<evidence type="ECO:0000256" key="4">
    <source>
        <dbReference type="ARBA" id="ARBA00022729"/>
    </source>
</evidence>
<dbReference type="GO" id="GO:0006508">
    <property type="term" value="P:proteolysis"/>
    <property type="evidence" value="ECO:0007669"/>
    <property type="project" value="UniProtKB-KW"/>
</dbReference>
<dbReference type="GO" id="GO:0004177">
    <property type="term" value="F:aminopeptidase activity"/>
    <property type="evidence" value="ECO:0007669"/>
    <property type="project" value="UniProtKB-KW"/>
</dbReference>
<proteinExistence type="predicted"/>
<keyword evidence="4" id="KW-0732">Signal</keyword>
<protein>
    <submittedName>
        <fullName evidence="8">Peptidase</fullName>
    </submittedName>
</protein>
<dbReference type="CDD" id="cd04821">
    <property type="entry name" value="PA_M28_1_2"/>
    <property type="match status" value="1"/>
</dbReference>
<reference evidence="8 9" key="1">
    <citation type="journal article" date="2020" name="Cell Rep.">
        <title>Local necrotic cells trigger systemic immune activation via gut microbiome dysbiosis in Drosophila.</title>
        <authorList>
            <person name="Kosakamoto H."/>
            <person name="Yamauchi T."/>
            <person name="Akuzawa-Tokita Y."/>
            <person name="Nishimura K."/>
            <person name="Soga T."/>
            <person name="Murakami T."/>
            <person name="Mori H."/>
            <person name="Yamamoto K."/>
            <person name="Miyazaki R."/>
            <person name="Koto A."/>
            <person name="Miura M."/>
            <person name="Obata F."/>
        </authorList>
    </citation>
    <scope>NUCLEOTIDE SEQUENCE [LARGE SCALE GENOMIC DNA]</scope>
    <source>
        <strain evidence="8 9">Ai</strain>
    </source>
</reference>
<dbReference type="Proteomes" id="UP000548726">
    <property type="component" value="Unassembled WGS sequence"/>
</dbReference>
<evidence type="ECO:0000313" key="8">
    <source>
        <dbReference type="EMBL" id="GFE92066.1"/>
    </source>
</evidence>